<dbReference type="Gene3D" id="3.40.630.30">
    <property type="match status" value="1"/>
</dbReference>
<sequence>MASTPPLTVRWLKNPSEAEITRIIDVLETAFDNNDPFTDFLTGGNRSLVRPQFAANARAAALGGEIEVATLGLQPSDIVGVGIWFGPGQAPMSTQEQREAGWDAFITNLSADLNKWWLEYLLPTLGRLADESLGPGFKLKQWHLHLFGVVPEHHGKGVGKALMAFAEERTKADGVSIVLETTTDVDIIIYKRLGFEIKGQVTVTSPKFGDCQVYQMMKTL</sequence>
<dbReference type="InterPro" id="IPR000182">
    <property type="entry name" value="GNAT_dom"/>
</dbReference>
<gene>
    <name evidence="3" type="ORF">Hypma_003724</name>
    <name evidence="2" type="ORF">Hypma_005512</name>
</gene>
<comment type="caution">
    <text evidence="2">The sequence shown here is derived from an EMBL/GenBank/DDBJ whole genome shotgun (WGS) entry which is preliminary data.</text>
</comment>
<protein>
    <recommendedName>
        <fullName evidence="1">N-acetyltransferase domain-containing protein</fullName>
    </recommendedName>
</protein>
<evidence type="ECO:0000313" key="4">
    <source>
        <dbReference type="Proteomes" id="UP000076154"/>
    </source>
</evidence>
<evidence type="ECO:0000259" key="1">
    <source>
        <dbReference type="PROSITE" id="PS51186"/>
    </source>
</evidence>
<dbReference type="GO" id="GO:0016747">
    <property type="term" value="F:acyltransferase activity, transferring groups other than amino-acyl groups"/>
    <property type="evidence" value="ECO:0007669"/>
    <property type="project" value="InterPro"/>
</dbReference>
<accession>A0A151V5R4</accession>
<feature type="domain" description="N-acetyltransferase" evidence="1">
    <location>
        <begin position="68"/>
        <end position="220"/>
    </location>
</feature>
<dbReference type="InterPro" id="IPR052523">
    <property type="entry name" value="Trichothecene_AcTrans"/>
</dbReference>
<dbReference type="InParanoid" id="A0A151V5R4"/>
<dbReference type="PROSITE" id="PS51186">
    <property type="entry name" value="GNAT"/>
    <property type="match status" value="1"/>
</dbReference>
<dbReference type="STRING" id="39966.A0A151V5R4"/>
<dbReference type="PANTHER" id="PTHR42791:SF1">
    <property type="entry name" value="N-ACETYLTRANSFERASE DOMAIN-CONTAINING PROTEIN"/>
    <property type="match status" value="1"/>
</dbReference>
<proteinExistence type="predicted"/>
<dbReference type="EMBL" id="LUEZ02000138">
    <property type="protein sequence ID" value="RDB15773.1"/>
    <property type="molecule type" value="Genomic_DNA"/>
</dbReference>
<dbReference type="CDD" id="cd04301">
    <property type="entry name" value="NAT_SF"/>
    <property type="match status" value="1"/>
</dbReference>
<evidence type="ECO:0000313" key="2">
    <source>
        <dbReference type="EMBL" id="RDB15005.1"/>
    </source>
</evidence>
<dbReference type="SUPFAM" id="SSF55729">
    <property type="entry name" value="Acyl-CoA N-acyltransferases (Nat)"/>
    <property type="match status" value="1"/>
</dbReference>
<evidence type="ECO:0000313" key="3">
    <source>
        <dbReference type="EMBL" id="RDB15773.1"/>
    </source>
</evidence>
<dbReference type="AlphaFoldDB" id="A0A151V5R4"/>
<organism evidence="2 4">
    <name type="scientific">Hypsizygus marmoreus</name>
    <name type="common">White beech mushroom</name>
    <name type="synonym">Agaricus marmoreus</name>
    <dbReference type="NCBI Taxonomy" id="39966"/>
    <lineage>
        <taxon>Eukaryota</taxon>
        <taxon>Fungi</taxon>
        <taxon>Dikarya</taxon>
        <taxon>Basidiomycota</taxon>
        <taxon>Agaricomycotina</taxon>
        <taxon>Agaricomycetes</taxon>
        <taxon>Agaricomycetidae</taxon>
        <taxon>Agaricales</taxon>
        <taxon>Tricholomatineae</taxon>
        <taxon>Lyophyllaceae</taxon>
        <taxon>Hypsizygus</taxon>
    </lineage>
</organism>
<dbReference type="OrthoDB" id="4738875at2759"/>
<dbReference type="Pfam" id="PF13508">
    <property type="entry name" value="Acetyltransf_7"/>
    <property type="match status" value="1"/>
</dbReference>
<dbReference type="PANTHER" id="PTHR42791">
    <property type="entry name" value="GNAT FAMILY ACETYLTRANSFERASE"/>
    <property type="match status" value="1"/>
</dbReference>
<name>A0A151V5R4_HYPMA</name>
<dbReference type="Proteomes" id="UP000076154">
    <property type="component" value="Unassembled WGS sequence"/>
</dbReference>
<dbReference type="EMBL" id="LUEZ02000233">
    <property type="protein sequence ID" value="RDB15005.1"/>
    <property type="molecule type" value="Genomic_DNA"/>
</dbReference>
<keyword evidence="4" id="KW-1185">Reference proteome</keyword>
<reference evidence="2 4" key="1">
    <citation type="submission" date="2018-04" db="EMBL/GenBank/DDBJ databases">
        <title>Whole genome sequencing of Hypsizygus marmoreus.</title>
        <authorList>
            <person name="Choi I.-G."/>
            <person name="Min B."/>
            <person name="Kim J.-G."/>
            <person name="Kim S."/>
            <person name="Oh Y.-L."/>
            <person name="Kong W.-S."/>
            <person name="Park H."/>
            <person name="Jeong J."/>
            <person name="Song E.-S."/>
        </authorList>
    </citation>
    <scope>NUCLEOTIDE SEQUENCE [LARGE SCALE GENOMIC DNA]</scope>
    <source>
        <strain evidence="2 4">51987-8</strain>
    </source>
</reference>
<dbReference type="InterPro" id="IPR016181">
    <property type="entry name" value="Acyl_CoA_acyltransferase"/>
</dbReference>